<dbReference type="Proteomes" id="UP000298663">
    <property type="component" value="Unassembled WGS sequence"/>
</dbReference>
<evidence type="ECO:0000256" key="5">
    <source>
        <dbReference type="ARBA" id="ARBA00023242"/>
    </source>
</evidence>
<dbReference type="AlphaFoldDB" id="A0A4U5NXI8"/>
<dbReference type="GO" id="GO:0005694">
    <property type="term" value="C:chromosome"/>
    <property type="evidence" value="ECO:0007669"/>
    <property type="project" value="UniProtKB-SubCell"/>
</dbReference>
<evidence type="ECO:0000256" key="1">
    <source>
        <dbReference type="ARBA" id="ARBA00004123"/>
    </source>
</evidence>
<proteinExistence type="inferred from homology"/>
<protein>
    <submittedName>
        <fullName evidence="7">Uncharacterized protein</fullName>
    </submittedName>
</protein>
<evidence type="ECO:0000256" key="6">
    <source>
        <dbReference type="SAM" id="MobiDB-lite"/>
    </source>
</evidence>
<dbReference type="PANTHER" id="PTHR13386:SF1">
    <property type="entry name" value="HISTONE PARYLATION FACTOR 1"/>
    <property type="match status" value="1"/>
</dbReference>
<evidence type="ECO:0000256" key="3">
    <source>
        <dbReference type="ARBA" id="ARBA00010803"/>
    </source>
</evidence>
<dbReference type="OrthoDB" id="416496at2759"/>
<reference evidence="7 8" key="2">
    <citation type="journal article" date="2019" name="G3 (Bethesda)">
        <title>Hybrid Assembly of the Genome of the Entomopathogenic Nematode Steinernema carpocapsae Identifies the X-Chromosome.</title>
        <authorList>
            <person name="Serra L."/>
            <person name="Macchietto M."/>
            <person name="Macias-Munoz A."/>
            <person name="McGill C.J."/>
            <person name="Rodriguez I.M."/>
            <person name="Rodriguez B."/>
            <person name="Murad R."/>
            <person name="Mortazavi A."/>
        </authorList>
    </citation>
    <scope>NUCLEOTIDE SEQUENCE [LARGE SCALE GENOMIC DNA]</scope>
    <source>
        <strain evidence="7 8">ALL</strain>
    </source>
</reference>
<dbReference type="STRING" id="34508.A0A4U5NXI8"/>
<feature type="region of interest" description="Disordered" evidence="6">
    <location>
        <begin position="1"/>
        <end position="26"/>
    </location>
</feature>
<keyword evidence="5" id="KW-0539">Nucleus</keyword>
<comment type="caution">
    <text evidence="7">The sequence shown here is derived from an EMBL/GenBank/DDBJ whole genome shotgun (WGS) entry which is preliminary data.</text>
</comment>
<evidence type="ECO:0000256" key="4">
    <source>
        <dbReference type="ARBA" id="ARBA00022454"/>
    </source>
</evidence>
<dbReference type="GO" id="GO:0072572">
    <property type="term" value="F:poly-ADP-D-ribose binding"/>
    <property type="evidence" value="ECO:0007669"/>
    <property type="project" value="TreeGrafter"/>
</dbReference>
<gene>
    <name evidence="7" type="ORF">L596_012306</name>
</gene>
<evidence type="ECO:0000256" key="2">
    <source>
        <dbReference type="ARBA" id="ARBA00004286"/>
    </source>
</evidence>
<evidence type="ECO:0000313" key="8">
    <source>
        <dbReference type="Proteomes" id="UP000298663"/>
    </source>
</evidence>
<comment type="subcellular location">
    <subcellularLocation>
        <location evidence="2">Chromosome</location>
    </subcellularLocation>
    <subcellularLocation>
        <location evidence="1">Nucleus</location>
    </subcellularLocation>
</comment>
<organism evidence="7 8">
    <name type="scientific">Steinernema carpocapsae</name>
    <name type="common">Entomopathogenic nematode</name>
    <dbReference type="NCBI Taxonomy" id="34508"/>
    <lineage>
        <taxon>Eukaryota</taxon>
        <taxon>Metazoa</taxon>
        <taxon>Ecdysozoa</taxon>
        <taxon>Nematoda</taxon>
        <taxon>Chromadorea</taxon>
        <taxon>Rhabditida</taxon>
        <taxon>Tylenchina</taxon>
        <taxon>Panagrolaimomorpha</taxon>
        <taxon>Strongyloidoidea</taxon>
        <taxon>Steinernematidae</taxon>
        <taxon>Steinernema</taxon>
    </lineage>
</organism>
<keyword evidence="8" id="KW-1185">Reference proteome</keyword>
<reference evidence="7 8" key="1">
    <citation type="journal article" date="2015" name="Genome Biol.">
        <title>Comparative genomics of Steinernema reveals deeply conserved gene regulatory networks.</title>
        <authorList>
            <person name="Dillman A.R."/>
            <person name="Macchietto M."/>
            <person name="Porter C.F."/>
            <person name="Rogers A."/>
            <person name="Williams B."/>
            <person name="Antoshechkin I."/>
            <person name="Lee M.M."/>
            <person name="Goodwin Z."/>
            <person name="Lu X."/>
            <person name="Lewis E.E."/>
            <person name="Goodrich-Blair H."/>
            <person name="Stock S.P."/>
            <person name="Adams B.J."/>
            <person name="Sternberg P.W."/>
            <person name="Mortazavi A."/>
        </authorList>
    </citation>
    <scope>NUCLEOTIDE SEQUENCE [LARGE SCALE GENOMIC DNA]</scope>
    <source>
        <strain evidence="7 8">ALL</strain>
    </source>
</reference>
<dbReference type="Pfam" id="PF10228">
    <property type="entry name" value="HPF1"/>
    <property type="match status" value="1"/>
</dbReference>
<evidence type="ECO:0000313" key="7">
    <source>
        <dbReference type="EMBL" id="TKR87994.1"/>
    </source>
</evidence>
<dbReference type="GO" id="GO:0006974">
    <property type="term" value="P:DNA damage response"/>
    <property type="evidence" value="ECO:0007669"/>
    <property type="project" value="InterPro"/>
</dbReference>
<dbReference type="PANTHER" id="PTHR13386">
    <property type="entry name" value="HISTONE PARYLATION FACTOR 1"/>
    <property type="match status" value="1"/>
</dbReference>
<comment type="similarity">
    <text evidence="3">Belongs to the HPF1 family.</text>
</comment>
<feature type="compositionally biased region" description="Basic and acidic residues" evidence="6">
    <location>
        <begin position="1"/>
        <end position="12"/>
    </location>
</feature>
<dbReference type="EMBL" id="AZBU02000003">
    <property type="protein sequence ID" value="TKR87994.1"/>
    <property type="molecule type" value="Genomic_DNA"/>
</dbReference>
<sequence>MAPKRRVAEPKAESTASSKRSKPFATQNEKKILEDLERKFIYRQTPEIMKFWSHAKSLKPSYPCEAFLSLQGMKLVGPFRFLQGESCKNDSEYVLWDRYKTDLPEMQTIATYEGGRFAFWRDNAEDEPILVHVEKTENFPKVEIVGSDDPFFAVAFLADDKEAGKLLPEGKGLEEYKKTLKAVVQKRKKESMGDAFHGPKIVVPLRGEVGYRPVSDNPGKLKKKLKTFMTTDDENLKATLRKELLELKSYIDISVRQRRNGLRNGSGIR</sequence>
<dbReference type="GO" id="GO:0042393">
    <property type="term" value="F:histone binding"/>
    <property type="evidence" value="ECO:0007669"/>
    <property type="project" value="InterPro"/>
</dbReference>
<dbReference type="InterPro" id="IPR019361">
    <property type="entry name" value="HPF1"/>
</dbReference>
<dbReference type="GO" id="GO:0005634">
    <property type="term" value="C:nucleus"/>
    <property type="evidence" value="ECO:0007669"/>
    <property type="project" value="UniProtKB-SubCell"/>
</dbReference>
<accession>A0A4U5NXI8</accession>
<keyword evidence="4" id="KW-0158">Chromosome</keyword>
<name>A0A4U5NXI8_STECR</name>